<dbReference type="PANTHER" id="PTHR35213">
    <property type="entry name" value="RING-TYPE DOMAIN-CONTAINING PROTEIN-RELATED"/>
    <property type="match status" value="1"/>
</dbReference>
<evidence type="ECO:0000313" key="3">
    <source>
        <dbReference type="Proteomes" id="UP000693981"/>
    </source>
</evidence>
<gene>
    <name evidence="2" type="ORF">PHYBOEH_012023</name>
</gene>
<protein>
    <submittedName>
        <fullName evidence="2">Uncharacterized protein</fullName>
    </submittedName>
</protein>
<dbReference type="AlphaFoldDB" id="A0A8T1WYE3"/>
<keyword evidence="3" id="KW-1185">Reference proteome</keyword>
<sequence length="455" mass="50921">MSGASQTPTRKPKLHRTRYSGTPPPKRTLPAVGSLSPAHKASKPSTDRVLTFLQSARDRNVPVRFGKWSHAEDAYLEQLVALFTSGLLAHVPCKTSMRSWLAQMLNCCPMRISKKQMHGHSFEGKAKYRRNNAKVERLTQEQYEQSSQRVWRLRAEFLKAWAKDEYVRGTLQPGQDAFEVWYLKVLELVPTPVVAKGARLNECHKRPHLEAFSELKREMSESYKHRRLEAKEEPNLGLKVEKKMLHKQQETAVVRPVAVAVSCEVKVTPAPVTLTRSEEKLTPAPVHMTPAVTPLIPAAIPSTSVALNPPTAAMTVAPTCLNDCASMGDWPLAPSRASATVTNHWNELQNLSRGVDARFAIREDSVELALMNDQQNPTAGLSITRRSSTVLIDFGAPSCWFTGEEPKHTSFLDSSQWSDYDLSDELAMFTEPGLLGWDEMSPNSFLTYNPRLDPL</sequence>
<feature type="region of interest" description="Disordered" evidence="1">
    <location>
        <begin position="1"/>
        <end position="45"/>
    </location>
</feature>
<reference evidence="2" key="1">
    <citation type="submission" date="2021-02" db="EMBL/GenBank/DDBJ databases">
        <authorList>
            <person name="Palmer J.M."/>
        </authorList>
    </citation>
    <scope>NUCLEOTIDE SEQUENCE</scope>
    <source>
        <strain evidence="2">SCRP23</strain>
    </source>
</reference>
<evidence type="ECO:0000256" key="1">
    <source>
        <dbReference type="SAM" id="MobiDB-lite"/>
    </source>
</evidence>
<organism evidence="2 3">
    <name type="scientific">Phytophthora boehmeriae</name>
    <dbReference type="NCBI Taxonomy" id="109152"/>
    <lineage>
        <taxon>Eukaryota</taxon>
        <taxon>Sar</taxon>
        <taxon>Stramenopiles</taxon>
        <taxon>Oomycota</taxon>
        <taxon>Peronosporomycetes</taxon>
        <taxon>Peronosporales</taxon>
        <taxon>Peronosporaceae</taxon>
        <taxon>Phytophthora</taxon>
    </lineage>
</organism>
<dbReference type="EMBL" id="JAGDFL010000097">
    <property type="protein sequence ID" value="KAG7397894.1"/>
    <property type="molecule type" value="Genomic_DNA"/>
</dbReference>
<name>A0A8T1WYE3_9STRA</name>
<dbReference type="Proteomes" id="UP000693981">
    <property type="component" value="Unassembled WGS sequence"/>
</dbReference>
<proteinExistence type="predicted"/>
<dbReference type="OrthoDB" id="206902at2759"/>
<comment type="caution">
    <text evidence="2">The sequence shown here is derived from an EMBL/GenBank/DDBJ whole genome shotgun (WGS) entry which is preliminary data.</text>
</comment>
<dbReference type="PANTHER" id="PTHR35213:SF3">
    <property type="entry name" value="MYB-LIKE DOMAIN-CONTAINING PROTEIN"/>
    <property type="match status" value="1"/>
</dbReference>
<evidence type="ECO:0000313" key="2">
    <source>
        <dbReference type="EMBL" id="KAG7397894.1"/>
    </source>
</evidence>
<accession>A0A8T1WYE3</accession>